<organism evidence="1 2">
    <name type="scientific">Gossypium arboreum</name>
    <name type="common">Tree cotton</name>
    <name type="synonym">Gossypium nanking</name>
    <dbReference type="NCBI Taxonomy" id="29729"/>
    <lineage>
        <taxon>Eukaryota</taxon>
        <taxon>Viridiplantae</taxon>
        <taxon>Streptophyta</taxon>
        <taxon>Embryophyta</taxon>
        <taxon>Tracheophyta</taxon>
        <taxon>Spermatophyta</taxon>
        <taxon>Magnoliopsida</taxon>
        <taxon>eudicotyledons</taxon>
        <taxon>Gunneridae</taxon>
        <taxon>Pentapetalae</taxon>
        <taxon>rosids</taxon>
        <taxon>malvids</taxon>
        <taxon>Malvales</taxon>
        <taxon>Malvaceae</taxon>
        <taxon>Malvoideae</taxon>
        <taxon>Gossypium</taxon>
    </lineage>
</organism>
<sequence length="51" mass="5845">MLQNPQKWPFSSRTRLRLDRDTAVCHARMQVLKPCVILSWFLVDTAPCGSA</sequence>
<dbReference type="EMBL" id="KN415348">
    <property type="protein sequence ID" value="KHG20291.1"/>
    <property type="molecule type" value="Genomic_DNA"/>
</dbReference>
<proteinExistence type="predicted"/>
<evidence type="ECO:0000313" key="1">
    <source>
        <dbReference type="EMBL" id="KHG20291.1"/>
    </source>
</evidence>
<evidence type="ECO:0000313" key="2">
    <source>
        <dbReference type="Proteomes" id="UP000032142"/>
    </source>
</evidence>
<name>A0A0B0PAI3_GOSAR</name>
<protein>
    <submittedName>
        <fullName evidence="1">Uncharacterized protein</fullName>
    </submittedName>
</protein>
<gene>
    <name evidence="1" type="ORF">F383_26309</name>
</gene>
<dbReference type="AlphaFoldDB" id="A0A0B0PAI3"/>
<accession>A0A0B0PAI3</accession>
<dbReference type="Proteomes" id="UP000032142">
    <property type="component" value="Unassembled WGS sequence"/>
</dbReference>
<keyword evidence="2" id="KW-1185">Reference proteome</keyword>
<reference evidence="2" key="1">
    <citation type="submission" date="2014-09" db="EMBL/GenBank/DDBJ databases">
        <authorList>
            <person name="Mudge J."/>
            <person name="Ramaraj T."/>
            <person name="Lindquist I.E."/>
            <person name="Bharti A.K."/>
            <person name="Sundararajan A."/>
            <person name="Cameron C.T."/>
            <person name="Woodward J.E."/>
            <person name="May G.D."/>
            <person name="Brubaker C."/>
            <person name="Broadhvest J."/>
            <person name="Wilkins T.A."/>
        </authorList>
    </citation>
    <scope>NUCLEOTIDE SEQUENCE</scope>
    <source>
        <strain evidence="2">cv. AKA8401</strain>
    </source>
</reference>